<dbReference type="AlphaFoldDB" id="A0A820VRC8"/>
<dbReference type="GO" id="GO:0003676">
    <property type="term" value="F:nucleic acid binding"/>
    <property type="evidence" value="ECO:0007669"/>
    <property type="project" value="InterPro"/>
</dbReference>
<proteinExistence type="predicted"/>
<dbReference type="Gene3D" id="3.30.420.10">
    <property type="entry name" value="Ribonuclease H-like superfamily/Ribonuclease H"/>
    <property type="match status" value="1"/>
</dbReference>
<evidence type="ECO:0000313" key="1">
    <source>
        <dbReference type="EMBL" id="CAF4505794.1"/>
    </source>
</evidence>
<accession>A0A820VRC8</accession>
<dbReference type="PANTHER" id="PTHR37984">
    <property type="entry name" value="PROTEIN CBG26694"/>
    <property type="match status" value="1"/>
</dbReference>
<dbReference type="Proteomes" id="UP000663851">
    <property type="component" value="Unassembled WGS sequence"/>
</dbReference>
<comment type="caution">
    <text evidence="1">The sequence shown here is derived from an EMBL/GenBank/DDBJ whole genome shotgun (WGS) entry which is preliminary data.</text>
</comment>
<organism evidence="1 2">
    <name type="scientific">Rotaria socialis</name>
    <dbReference type="NCBI Taxonomy" id="392032"/>
    <lineage>
        <taxon>Eukaryota</taxon>
        <taxon>Metazoa</taxon>
        <taxon>Spiralia</taxon>
        <taxon>Gnathifera</taxon>
        <taxon>Rotifera</taxon>
        <taxon>Eurotatoria</taxon>
        <taxon>Bdelloidea</taxon>
        <taxon>Philodinida</taxon>
        <taxon>Philodinidae</taxon>
        <taxon>Rotaria</taxon>
    </lineage>
</organism>
<dbReference type="InterPro" id="IPR050951">
    <property type="entry name" value="Retrovirus_Pol_polyprotein"/>
</dbReference>
<dbReference type="PANTHER" id="PTHR37984:SF15">
    <property type="entry name" value="INTEGRASE CATALYTIC DOMAIN-CONTAINING PROTEIN"/>
    <property type="match status" value="1"/>
</dbReference>
<gene>
    <name evidence="1" type="ORF">HFQ381_LOCUS28112</name>
</gene>
<reference evidence="1" key="1">
    <citation type="submission" date="2021-02" db="EMBL/GenBank/DDBJ databases">
        <authorList>
            <person name="Nowell W R."/>
        </authorList>
    </citation>
    <scope>NUCLEOTIDE SEQUENCE</scope>
</reference>
<dbReference type="EMBL" id="CAJOBO010003877">
    <property type="protein sequence ID" value="CAF4505794.1"/>
    <property type="molecule type" value="Genomic_DNA"/>
</dbReference>
<name>A0A820VRC8_9BILA</name>
<protein>
    <submittedName>
        <fullName evidence="1">Uncharacterized protein</fullName>
    </submittedName>
</protein>
<dbReference type="InterPro" id="IPR036397">
    <property type="entry name" value="RNaseH_sf"/>
</dbReference>
<evidence type="ECO:0000313" key="2">
    <source>
        <dbReference type="Proteomes" id="UP000663851"/>
    </source>
</evidence>
<sequence length="319" mass="37388">MLQGRYHPELADQHLSPNDEFKLLAQIYKPQINDEKHELLRQELLFSSSINAVKYLCSYESQTSTQNRYKLDDIKFLLPNTVRLSMHNKPSSDAHFLIKCGANLHRQPWHGTGGLRLSSDRGQRSISFETLRQVNEIVQDYLPYSCHLISSFMPQLAKLHSYENNNWDEYLSPAVFAYNTGIHSTTQYSHFQLQFGREPRLPIDKPSSTYLFHKPNDYYAQLQKSLNIIHKLAHTTIIQQQAQYKQSYDKYRSDPIYDINDQVLTKFHGSRSKLDPRYSITPRIIIKKQHPIYWVEDQTTQIVHRVHVNDIRPIVFASA</sequence>